<accession>S7QEC0</accession>
<dbReference type="Proteomes" id="UP000030669">
    <property type="component" value="Unassembled WGS sequence"/>
</dbReference>
<dbReference type="RefSeq" id="XP_007863418.1">
    <property type="nucleotide sequence ID" value="XM_007865227.1"/>
</dbReference>
<feature type="compositionally biased region" description="Polar residues" evidence="1">
    <location>
        <begin position="159"/>
        <end position="180"/>
    </location>
</feature>
<dbReference type="KEGG" id="gtr:GLOTRDRAFT_120010"/>
<dbReference type="GeneID" id="19300599"/>
<evidence type="ECO:0000313" key="3">
    <source>
        <dbReference type="Proteomes" id="UP000030669"/>
    </source>
</evidence>
<feature type="compositionally biased region" description="Polar residues" evidence="1">
    <location>
        <begin position="109"/>
        <end position="118"/>
    </location>
</feature>
<reference evidence="2 3" key="1">
    <citation type="journal article" date="2012" name="Science">
        <title>The Paleozoic origin of enzymatic lignin decomposition reconstructed from 31 fungal genomes.</title>
        <authorList>
            <person name="Floudas D."/>
            <person name="Binder M."/>
            <person name="Riley R."/>
            <person name="Barry K."/>
            <person name="Blanchette R.A."/>
            <person name="Henrissat B."/>
            <person name="Martinez A.T."/>
            <person name="Otillar R."/>
            <person name="Spatafora J.W."/>
            <person name="Yadav J.S."/>
            <person name="Aerts A."/>
            <person name="Benoit I."/>
            <person name="Boyd A."/>
            <person name="Carlson A."/>
            <person name="Copeland A."/>
            <person name="Coutinho P.M."/>
            <person name="de Vries R.P."/>
            <person name="Ferreira P."/>
            <person name="Findley K."/>
            <person name="Foster B."/>
            <person name="Gaskell J."/>
            <person name="Glotzer D."/>
            <person name="Gorecki P."/>
            <person name="Heitman J."/>
            <person name="Hesse C."/>
            <person name="Hori C."/>
            <person name="Igarashi K."/>
            <person name="Jurgens J.A."/>
            <person name="Kallen N."/>
            <person name="Kersten P."/>
            <person name="Kohler A."/>
            <person name="Kuees U."/>
            <person name="Kumar T.K.A."/>
            <person name="Kuo A."/>
            <person name="LaButti K."/>
            <person name="Larrondo L.F."/>
            <person name="Lindquist E."/>
            <person name="Ling A."/>
            <person name="Lombard V."/>
            <person name="Lucas S."/>
            <person name="Lundell T."/>
            <person name="Martin R."/>
            <person name="McLaughlin D.J."/>
            <person name="Morgenstern I."/>
            <person name="Morin E."/>
            <person name="Murat C."/>
            <person name="Nagy L.G."/>
            <person name="Nolan M."/>
            <person name="Ohm R.A."/>
            <person name="Patyshakuliyeva A."/>
            <person name="Rokas A."/>
            <person name="Ruiz-Duenas F.J."/>
            <person name="Sabat G."/>
            <person name="Salamov A."/>
            <person name="Samejima M."/>
            <person name="Schmutz J."/>
            <person name="Slot J.C."/>
            <person name="St John F."/>
            <person name="Stenlid J."/>
            <person name="Sun H."/>
            <person name="Sun S."/>
            <person name="Syed K."/>
            <person name="Tsang A."/>
            <person name="Wiebenga A."/>
            <person name="Young D."/>
            <person name="Pisabarro A."/>
            <person name="Eastwood D.C."/>
            <person name="Martin F."/>
            <person name="Cullen D."/>
            <person name="Grigoriev I.V."/>
            <person name="Hibbett D.S."/>
        </authorList>
    </citation>
    <scope>NUCLEOTIDE SEQUENCE [LARGE SCALE GENOMIC DNA]</scope>
    <source>
        <strain evidence="2 3">ATCC 11539</strain>
    </source>
</reference>
<keyword evidence="3" id="KW-1185">Reference proteome</keyword>
<gene>
    <name evidence="2" type="ORF">GLOTRDRAFT_120010</name>
</gene>
<protein>
    <submittedName>
        <fullName evidence="2">Uncharacterized protein</fullName>
    </submittedName>
</protein>
<feature type="compositionally biased region" description="Low complexity" evidence="1">
    <location>
        <begin position="184"/>
        <end position="199"/>
    </location>
</feature>
<sequence>MLTADLRGILEDSCRVSVTLLSLLHVFRGILIVPQPNDSPNINVCGAMSSSLGTHIADRARLPSSADHRRASAPPGDILDEDLGAPIGLPMNTSFDNAVAGGEDLGTPISRTDSQPPRSNRAAIPSSSWSRDSSRASTVALNSIESMNREDEARPANADAQSFTPLPNLSKSPLEQPSSEDGSKTSATAQTTAKAPSSSRGPADGIKRKAKDSKLASTEQPKKRKKKKDEIDEIFGF</sequence>
<dbReference type="HOGENOM" id="CLU_1170734_0_0_1"/>
<proteinExistence type="predicted"/>
<name>S7QEC0_GLOTA</name>
<dbReference type="EMBL" id="KB469298">
    <property type="protein sequence ID" value="EPQ58161.1"/>
    <property type="molecule type" value="Genomic_DNA"/>
</dbReference>
<feature type="region of interest" description="Disordered" evidence="1">
    <location>
        <begin position="62"/>
        <end position="237"/>
    </location>
</feature>
<evidence type="ECO:0000256" key="1">
    <source>
        <dbReference type="SAM" id="MobiDB-lite"/>
    </source>
</evidence>
<evidence type="ECO:0000313" key="2">
    <source>
        <dbReference type="EMBL" id="EPQ58161.1"/>
    </source>
</evidence>
<feature type="compositionally biased region" description="Low complexity" evidence="1">
    <location>
        <begin position="126"/>
        <end position="137"/>
    </location>
</feature>
<organism evidence="2 3">
    <name type="scientific">Gloeophyllum trabeum (strain ATCC 11539 / FP-39264 / Madison 617)</name>
    <name type="common">Brown rot fungus</name>
    <dbReference type="NCBI Taxonomy" id="670483"/>
    <lineage>
        <taxon>Eukaryota</taxon>
        <taxon>Fungi</taxon>
        <taxon>Dikarya</taxon>
        <taxon>Basidiomycota</taxon>
        <taxon>Agaricomycotina</taxon>
        <taxon>Agaricomycetes</taxon>
        <taxon>Gloeophyllales</taxon>
        <taxon>Gloeophyllaceae</taxon>
        <taxon>Gloeophyllum</taxon>
    </lineage>
</organism>
<dbReference type="AlphaFoldDB" id="S7QEC0"/>